<evidence type="ECO:0000256" key="3">
    <source>
        <dbReference type="SAM" id="SignalP"/>
    </source>
</evidence>
<evidence type="ECO:0000313" key="4">
    <source>
        <dbReference type="EMBL" id="GAD50415.1"/>
    </source>
</evidence>
<evidence type="ECO:0000256" key="2">
    <source>
        <dbReference type="SAM" id="MobiDB-lite"/>
    </source>
</evidence>
<evidence type="ECO:0000256" key="1">
    <source>
        <dbReference type="SAM" id="Coils"/>
    </source>
</evidence>
<keyword evidence="3" id="KW-0732">Signal</keyword>
<evidence type="ECO:0000313" key="5">
    <source>
        <dbReference type="Proteomes" id="UP000016568"/>
    </source>
</evidence>
<feature type="region of interest" description="Disordered" evidence="2">
    <location>
        <begin position="114"/>
        <end position="145"/>
    </location>
</feature>
<feature type="compositionally biased region" description="Basic and acidic residues" evidence="2">
    <location>
        <begin position="133"/>
        <end position="142"/>
    </location>
</feature>
<comment type="caution">
    <text evidence="4">The sequence shown here is derived from an EMBL/GenBank/DDBJ whole genome shotgun (WGS) entry which is preliminary data.</text>
</comment>
<protein>
    <recommendedName>
        <fullName evidence="6">Transporter</fullName>
    </recommendedName>
</protein>
<feature type="compositionally biased region" description="Polar residues" evidence="2">
    <location>
        <begin position="117"/>
        <end position="129"/>
    </location>
</feature>
<feature type="coiled-coil region" evidence="1">
    <location>
        <begin position="40"/>
        <end position="81"/>
    </location>
</feature>
<dbReference type="SUPFAM" id="SSF56935">
    <property type="entry name" value="Porins"/>
    <property type="match status" value="1"/>
</dbReference>
<dbReference type="eggNOG" id="COG3637">
    <property type="taxonomic scope" value="Bacteria"/>
</dbReference>
<feature type="chain" id="PRO_5030177777" description="Transporter" evidence="3">
    <location>
        <begin position="30"/>
        <end position="460"/>
    </location>
</feature>
<dbReference type="OrthoDB" id="5297564at2"/>
<keyword evidence="1" id="KW-0175">Coiled coil</keyword>
<gene>
    <name evidence="4" type="ORF">NT2_09_00230</name>
</gene>
<reference evidence="4 5" key="1">
    <citation type="submission" date="2013-09" db="EMBL/GenBank/DDBJ databases">
        <title>Whole genome shotgun sequence of Novosphingobium tardaugens NBRC 16725.</title>
        <authorList>
            <person name="Isaki S."/>
            <person name="Hosoyama A."/>
            <person name="Tsuchikane K."/>
            <person name="Katsumata H."/>
            <person name="Ando Y."/>
            <person name="Yamazaki S."/>
            <person name="Fujita N."/>
        </authorList>
    </citation>
    <scope>NUCLEOTIDE SEQUENCE [LARGE SCALE GENOMIC DNA]</scope>
    <source>
        <strain evidence="4 5">NBRC 16725</strain>
    </source>
</reference>
<feature type="signal peptide" evidence="3">
    <location>
        <begin position="1"/>
        <end position="29"/>
    </location>
</feature>
<sequence length="460" mass="49509">MTGLRITRSTAAIPLCVAMFTLLSEPVAAQDATSPVDGTGKNVATEVSQLRAKVTELEQQRAEAIERVDDLLARVEMLEMRLEAVPITEGEALAMRGRYSAPTTRAVPADPAFSYWQGETPQQGLQGSSGAPGREETDDRKAPAPTEAVVEVAQQRQGRFGDRVGLELGLDYSHFDNARINLNGFLALDAIFLGTISIDQVTADIFSVTPALRVGVTDRLIVSAEMPYLYRISNFRSGGAGGNASGLVEKTVRYDGFGDMTAGASYRLFRETAGRPDLVINARVKAPTGKHPFGVELIEVEGSQGNLSVPSRLSTGSGVWGMSIGLSALKTIDPLVVFGSLTYFRNFQKGFKDIDEAEGMQPGRVDIGDAFQVGAGVAFALNEKSSISLSYNQRLVQRTRIRRVGEDWRNIIGSQANVGFVNIGATFSLGRHLSLISTVGVGLTEDSPDLAVSVRLPYRF</sequence>
<accession>U2YNK3</accession>
<keyword evidence="5" id="KW-1185">Reference proteome</keyword>
<dbReference type="EMBL" id="BASZ01000009">
    <property type="protein sequence ID" value="GAD50415.1"/>
    <property type="molecule type" value="Genomic_DNA"/>
</dbReference>
<dbReference type="RefSeq" id="WP_021691233.1">
    <property type="nucleotide sequence ID" value="NZ_BASZ01000009.1"/>
</dbReference>
<evidence type="ECO:0008006" key="6">
    <source>
        <dbReference type="Google" id="ProtNLM"/>
    </source>
</evidence>
<dbReference type="Proteomes" id="UP000016568">
    <property type="component" value="Unassembled WGS sequence"/>
</dbReference>
<dbReference type="KEGG" id="ntd:EGO55_05515"/>
<organism evidence="4 5">
    <name type="scientific">Caenibius tardaugens NBRC 16725</name>
    <dbReference type="NCBI Taxonomy" id="1219035"/>
    <lineage>
        <taxon>Bacteria</taxon>
        <taxon>Pseudomonadati</taxon>
        <taxon>Pseudomonadota</taxon>
        <taxon>Alphaproteobacteria</taxon>
        <taxon>Sphingomonadales</taxon>
        <taxon>Erythrobacteraceae</taxon>
        <taxon>Caenibius</taxon>
    </lineage>
</organism>
<dbReference type="AlphaFoldDB" id="U2YNK3"/>
<proteinExistence type="predicted"/>
<name>U2YNK3_9SPHN</name>